<feature type="transmembrane region" description="Helical" evidence="2">
    <location>
        <begin position="102"/>
        <end position="127"/>
    </location>
</feature>
<dbReference type="Proteomes" id="UP001432322">
    <property type="component" value="Unassembled WGS sequence"/>
</dbReference>
<feature type="compositionally biased region" description="Basic residues" evidence="1">
    <location>
        <begin position="526"/>
        <end position="538"/>
    </location>
</feature>
<feature type="non-terminal residue" evidence="3">
    <location>
        <position position="1"/>
    </location>
</feature>
<protein>
    <recommendedName>
        <fullName evidence="5">G protein-coupled receptor</fullName>
    </recommendedName>
</protein>
<feature type="transmembrane region" description="Helical" evidence="2">
    <location>
        <begin position="181"/>
        <end position="205"/>
    </location>
</feature>
<feature type="transmembrane region" description="Helical" evidence="2">
    <location>
        <begin position="139"/>
        <end position="161"/>
    </location>
</feature>
<comment type="caution">
    <text evidence="3">The sequence shown here is derived from an EMBL/GenBank/DDBJ whole genome shotgun (WGS) entry which is preliminary data.</text>
</comment>
<proteinExistence type="predicted"/>
<evidence type="ECO:0008006" key="5">
    <source>
        <dbReference type="Google" id="ProtNLM"/>
    </source>
</evidence>
<dbReference type="AlphaFoldDB" id="A0AAV5W406"/>
<keyword evidence="4" id="KW-1185">Reference proteome</keyword>
<dbReference type="EMBL" id="BTSY01000005">
    <property type="protein sequence ID" value="GMT26510.1"/>
    <property type="molecule type" value="Genomic_DNA"/>
</dbReference>
<evidence type="ECO:0000313" key="3">
    <source>
        <dbReference type="EMBL" id="GMT26510.1"/>
    </source>
</evidence>
<feature type="non-terminal residue" evidence="3">
    <location>
        <position position="595"/>
    </location>
</feature>
<evidence type="ECO:0000313" key="4">
    <source>
        <dbReference type="Proteomes" id="UP001432322"/>
    </source>
</evidence>
<gene>
    <name evidence="3" type="ORF">PFISCL1PPCAC_17807</name>
</gene>
<keyword evidence="2" id="KW-0812">Transmembrane</keyword>
<keyword evidence="2" id="KW-0472">Membrane</keyword>
<feature type="compositionally biased region" description="Basic and acidic residues" evidence="1">
    <location>
        <begin position="516"/>
        <end position="525"/>
    </location>
</feature>
<feature type="region of interest" description="Disordered" evidence="1">
    <location>
        <begin position="516"/>
        <end position="549"/>
    </location>
</feature>
<evidence type="ECO:0000256" key="2">
    <source>
        <dbReference type="SAM" id="Phobius"/>
    </source>
</evidence>
<feature type="compositionally biased region" description="Basic residues" evidence="1">
    <location>
        <begin position="305"/>
        <end position="321"/>
    </location>
</feature>
<evidence type="ECO:0000256" key="1">
    <source>
        <dbReference type="SAM" id="MobiDB-lite"/>
    </source>
</evidence>
<name>A0AAV5W406_9BILA</name>
<sequence length="595" mass="69028">IYRSQKQNSTTFRTKQQQTKRILPVDENNQLIKIQHCHVDDCLNVGRNRMRGRGGCFRRGSRHLLLLRFLLIFDLLRLHRRFRLLGSRLRRLLLLGRSDGRLLLHPSPLGGLLLLLPTLNVDIALLGRLRLLALLVLRFFIDLNNLVVVLLLLTLPLLPSLPPLLSLHNANLHHRVVVRRLLLIQGGALLHLLSLSILHLIFLLLHLNRLTRRGLSPHSRRLLDEQRRRHRVGARPACGIGEQLQSRSFRTLWHHGDERAGNMDGHGDGVVAVREQRRDQSTVHERRRGRVTVAECGGADGGAHTRQHRRVNQGARSHKHRLQQERRLVRVVRRKRVLERVEDDRQMRMNMAGCAQCLLHRRQHAVQLGRRGHANQRLTQRLRIACCSPACCTDDVLQQSQRVRPPHRRLHRQAQRVEQLRRHRRTSIRVSHAVREQAHQHCAAVRTQSSNLQLLAVLAHDASQLGGRLRYPLRRRVRRPQLARRTLQYRVSSTTKCLMQQSVQVLVQLRRVQRAEGGEGGERRAHEHRRLERARRLTRGRESGGDATPQRAPLLLRAAWQVFGYQKPSQFLLWPHLSTHLETALQRRFPAFLAH</sequence>
<reference evidence="3" key="1">
    <citation type="submission" date="2023-10" db="EMBL/GenBank/DDBJ databases">
        <title>Genome assembly of Pristionchus species.</title>
        <authorList>
            <person name="Yoshida K."/>
            <person name="Sommer R.J."/>
        </authorList>
    </citation>
    <scope>NUCLEOTIDE SEQUENCE</scope>
    <source>
        <strain evidence="3">RS5133</strain>
    </source>
</reference>
<feature type="region of interest" description="Disordered" evidence="1">
    <location>
        <begin position="297"/>
        <end position="323"/>
    </location>
</feature>
<organism evidence="3 4">
    <name type="scientific">Pristionchus fissidentatus</name>
    <dbReference type="NCBI Taxonomy" id="1538716"/>
    <lineage>
        <taxon>Eukaryota</taxon>
        <taxon>Metazoa</taxon>
        <taxon>Ecdysozoa</taxon>
        <taxon>Nematoda</taxon>
        <taxon>Chromadorea</taxon>
        <taxon>Rhabditida</taxon>
        <taxon>Rhabditina</taxon>
        <taxon>Diplogasteromorpha</taxon>
        <taxon>Diplogasteroidea</taxon>
        <taxon>Neodiplogasteridae</taxon>
        <taxon>Pristionchus</taxon>
    </lineage>
</organism>
<accession>A0AAV5W406</accession>
<keyword evidence="2" id="KW-1133">Transmembrane helix</keyword>